<accession>I4B4X6</accession>
<dbReference type="OrthoDB" id="9845060at2"/>
<evidence type="ECO:0000313" key="2">
    <source>
        <dbReference type="Proteomes" id="UP000006048"/>
    </source>
</evidence>
<dbReference type="EMBL" id="CP002959">
    <property type="protein sequence ID" value="AFM12333.1"/>
    <property type="molecule type" value="Genomic_DNA"/>
</dbReference>
<sequence length="177" mass="19609">MNEILIFLCAISAIILGAITINKIKGVKAQYLDAFTAEPGEEVLHREAGADFHMVTRLGRAQVMSFARLRRAELIVTNRRIVIGQKVMFGKRYMITHTIWLEAAANVQTELDKMTGGQYSLGYVNYLVKRSAATAEIDGKKPYVKFVPEPTASATNIEHLRVYVDAPEKLLGAIAGK</sequence>
<organism evidence="1 2">
    <name type="scientific">Turneriella parva (strain ATCC BAA-1111 / DSM 21527 / NCTC 11395 / H)</name>
    <name type="common">Leptospira parva</name>
    <dbReference type="NCBI Taxonomy" id="869212"/>
    <lineage>
        <taxon>Bacteria</taxon>
        <taxon>Pseudomonadati</taxon>
        <taxon>Spirochaetota</taxon>
        <taxon>Spirochaetia</taxon>
        <taxon>Leptospirales</taxon>
        <taxon>Leptospiraceae</taxon>
        <taxon>Turneriella</taxon>
    </lineage>
</organism>
<dbReference type="HOGENOM" id="CLU_1517284_0_0_12"/>
<dbReference type="AlphaFoldDB" id="I4B4X6"/>
<dbReference type="KEGG" id="tpx:Turpa_1685"/>
<dbReference type="RefSeq" id="WP_014802844.1">
    <property type="nucleotide sequence ID" value="NC_018020.1"/>
</dbReference>
<dbReference type="Proteomes" id="UP000006048">
    <property type="component" value="Chromosome"/>
</dbReference>
<evidence type="ECO:0000313" key="1">
    <source>
        <dbReference type="EMBL" id="AFM12333.1"/>
    </source>
</evidence>
<protein>
    <submittedName>
        <fullName evidence="1">Uncharacterized protein</fullName>
    </submittedName>
</protein>
<gene>
    <name evidence="1" type="ordered locus">Turpa_1685</name>
</gene>
<dbReference type="STRING" id="869212.Turpa_1685"/>
<name>I4B4X6_TURPD</name>
<reference evidence="1 2" key="1">
    <citation type="submission" date="2012-06" db="EMBL/GenBank/DDBJ databases">
        <title>The complete chromosome of genome of Turneriella parva DSM 21527.</title>
        <authorList>
            <consortium name="US DOE Joint Genome Institute (JGI-PGF)"/>
            <person name="Lucas S."/>
            <person name="Han J."/>
            <person name="Lapidus A."/>
            <person name="Bruce D."/>
            <person name="Goodwin L."/>
            <person name="Pitluck S."/>
            <person name="Peters L."/>
            <person name="Kyrpides N."/>
            <person name="Mavromatis K."/>
            <person name="Ivanova N."/>
            <person name="Mikhailova N."/>
            <person name="Chertkov O."/>
            <person name="Detter J.C."/>
            <person name="Tapia R."/>
            <person name="Han C."/>
            <person name="Land M."/>
            <person name="Hauser L."/>
            <person name="Markowitz V."/>
            <person name="Cheng J.-F."/>
            <person name="Hugenholtz P."/>
            <person name="Woyke T."/>
            <person name="Wu D."/>
            <person name="Gronow S."/>
            <person name="Wellnitz S."/>
            <person name="Brambilla E."/>
            <person name="Klenk H.-P."/>
            <person name="Eisen J.A."/>
        </authorList>
    </citation>
    <scope>NUCLEOTIDE SEQUENCE [LARGE SCALE GENOMIC DNA]</scope>
    <source>
        <strain evidence="2">ATCC BAA-1111 / DSM 21527 / NCTC 11395 / H</strain>
    </source>
</reference>
<keyword evidence="2" id="KW-1185">Reference proteome</keyword>
<proteinExistence type="predicted"/>